<dbReference type="VEuPathDB" id="VectorBase:PHUM303890"/>
<evidence type="ECO:0000313" key="2">
    <source>
        <dbReference type="EnsemblMetazoa" id="PHUM303890-PA"/>
    </source>
</evidence>
<dbReference type="KEGG" id="phu:Phum_PHUM303890"/>
<reference evidence="2" key="3">
    <citation type="submission" date="2020-05" db="UniProtKB">
        <authorList>
            <consortium name="EnsemblMetazoa"/>
        </authorList>
    </citation>
    <scope>IDENTIFICATION</scope>
    <source>
        <strain evidence="2">USDA</strain>
    </source>
</reference>
<evidence type="ECO:0008006" key="4">
    <source>
        <dbReference type="Google" id="ProtNLM"/>
    </source>
</evidence>
<dbReference type="Proteomes" id="UP000009046">
    <property type="component" value="Unassembled WGS sequence"/>
</dbReference>
<dbReference type="InterPro" id="IPR010562">
    <property type="entry name" value="Haemolymph_juvenile_hormone-bd"/>
</dbReference>
<dbReference type="PANTHER" id="PTHR11008:SF29">
    <property type="entry name" value="IP17226P"/>
    <property type="match status" value="1"/>
</dbReference>
<dbReference type="Pfam" id="PF06585">
    <property type="entry name" value="JHBP"/>
    <property type="match status" value="1"/>
</dbReference>
<dbReference type="GeneID" id="8239164"/>
<dbReference type="EMBL" id="DS235294">
    <property type="protein sequence ID" value="EEB14487.1"/>
    <property type="molecule type" value="Genomic_DNA"/>
</dbReference>
<evidence type="ECO:0000313" key="3">
    <source>
        <dbReference type="Proteomes" id="UP000009046"/>
    </source>
</evidence>
<organism>
    <name type="scientific">Pediculus humanus subsp. corporis</name>
    <name type="common">Body louse</name>
    <dbReference type="NCBI Taxonomy" id="121224"/>
    <lineage>
        <taxon>Eukaryota</taxon>
        <taxon>Metazoa</taxon>
        <taxon>Ecdysozoa</taxon>
        <taxon>Arthropoda</taxon>
        <taxon>Hexapoda</taxon>
        <taxon>Insecta</taxon>
        <taxon>Pterygota</taxon>
        <taxon>Neoptera</taxon>
        <taxon>Paraneoptera</taxon>
        <taxon>Psocodea</taxon>
        <taxon>Troctomorpha</taxon>
        <taxon>Phthiraptera</taxon>
        <taxon>Anoplura</taxon>
        <taxon>Pediculidae</taxon>
        <taxon>Pediculus</taxon>
    </lineage>
</organism>
<evidence type="ECO:0000313" key="1">
    <source>
        <dbReference type="EMBL" id="EEB14487.1"/>
    </source>
</evidence>
<dbReference type="RefSeq" id="XP_002427225.1">
    <property type="nucleotide sequence ID" value="XM_002427180.1"/>
</dbReference>
<reference evidence="1" key="1">
    <citation type="submission" date="2007-04" db="EMBL/GenBank/DDBJ databases">
        <title>Annotation of Pediculus humanus corporis strain USDA.</title>
        <authorList>
            <person name="Kirkness E."/>
            <person name="Hannick L."/>
            <person name="Hass B."/>
            <person name="Bruggner R."/>
            <person name="Lawson D."/>
            <person name="Bidwell S."/>
            <person name="Joardar V."/>
            <person name="Caler E."/>
            <person name="Walenz B."/>
            <person name="Inman J."/>
            <person name="Schobel S."/>
            <person name="Galinsky K."/>
            <person name="Amedeo P."/>
            <person name="Strausberg R."/>
        </authorList>
    </citation>
    <scope>NUCLEOTIDE SEQUENCE</scope>
    <source>
        <strain evidence="1">USDA</strain>
    </source>
</reference>
<dbReference type="OrthoDB" id="6380971at2759"/>
<keyword evidence="3" id="KW-1185">Reference proteome</keyword>
<sequence length="163" mass="18663">MKPIILENYTIDGYQGFGIKLFTYVKEISLDGKYVLKNFFIPGLFPVYGKGNLENLTADVEIGINKNFTTDKFQIDISKTDIKLDSSKVNLSNLFFDANLSNFVNQLISELIPKLFEIISNDGLEFFKPDMENFINKLFDCLIREMGNIDKCLNDIFNDNATE</sequence>
<dbReference type="HOGENOM" id="CLU_1629048_0_0_1"/>
<dbReference type="AlphaFoldDB" id="E0VM81"/>
<dbReference type="CTD" id="8239164"/>
<dbReference type="GO" id="GO:0005615">
    <property type="term" value="C:extracellular space"/>
    <property type="evidence" value="ECO:0007669"/>
    <property type="project" value="TreeGrafter"/>
</dbReference>
<dbReference type="EMBL" id="AAZO01003533">
    <property type="status" value="NOT_ANNOTATED_CDS"/>
    <property type="molecule type" value="Genomic_DNA"/>
</dbReference>
<dbReference type="Gene3D" id="3.15.10.30">
    <property type="entry name" value="Haemolymph juvenile hormone binding protein"/>
    <property type="match status" value="1"/>
</dbReference>
<dbReference type="InParanoid" id="E0VM81"/>
<proteinExistence type="predicted"/>
<dbReference type="EnsemblMetazoa" id="PHUM303890-RA">
    <property type="protein sequence ID" value="PHUM303890-PA"/>
    <property type="gene ID" value="PHUM303890"/>
</dbReference>
<reference evidence="1" key="2">
    <citation type="submission" date="2007-04" db="EMBL/GenBank/DDBJ databases">
        <title>The genome of the human body louse.</title>
        <authorList>
            <consortium name="The Human Body Louse Genome Consortium"/>
            <person name="Kirkness E."/>
            <person name="Walenz B."/>
            <person name="Hass B."/>
            <person name="Bruggner R."/>
            <person name="Strausberg R."/>
        </authorList>
    </citation>
    <scope>NUCLEOTIDE SEQUENCE</scope>
    <source>
        <strain evidence="1">USDA</strain>
    </source>
</reference>
<name>E0VM81_PEDHC</name>
<accession>E0VM81</accession>
<gene>
    <name evidence="2" type="primary">8239164</name>
    <name evidence="1" type="ORF">Phum_PHUM303890</name>
</gene>
<dbReference type="InterPro" id="IPR038606">
    <property type="entry name" value="To_sf"/>
</dbReference>
<protein>
    <recommendedName>
        <fullName evidence="4">Protein takeout</fullName>
    </recommendedName>
</protein>
<dbReference type="PANTHER" id="PTHR11008">
    <property type="entry name" value="PROTEIN TAKEOUT-LIKE PROTEIN"/>
    <property type="match status" value="1"/>
</dbReference>